<proteinExistence type="predicted"/>
<evidence type="ECO:0000313" key="1">
    <source>
        <dbReference type="Proteomes" id="UP001652625"/>
    </source>
</evidence>
<sequence>MLYNKQIGFKKYYSTDHALTELVTHQTNAFNDDRFTLGVFIDLYMDIVTTGVTNSKLFDTLYTDFNKTFDKVSHRKLALKLEAYDITSTPLKWVISFLTARKQRVVLGESVLLWVDIVCGVLKGSVLGQFYF</sequence>
<reference evidence="2" key="1">
    <citation type="submission" date="2025-08" db="UniProtKB">
        <authorList>
            <consortium name="RefSeq"/>
        </authorList>
    </citation>
    <scope>IDENTIFICATION</scope>
</reference>
<dbReference type="PANTHER" id="PTHR33332">
    <property type="entry name" value="REVERSE TRANSCRIPTASE DOMAIN-CONTAINING PROTEIN"/>
    <property type="match status" value="1"/>
</dbReference>
<organism evidence="1 2">
    <name type="scientific">Hydra vulgaris</name>
    <name type="common">Hydra</name>
    <name type="synonym">Hydra attenuata</name>
    <dbReference type="NCBI Taxonomy" id="6087"/>
    <lineage>
        <taxon>Eukaryota</taxon>
        <taxon>Metazoa</taxon>
        <taxon>Cnidaria</taxon>
        <taxon>Hydrozoa</taxon>
        <taxon>Hydroidolina</taxon>
        <taxon>Anthoathecata</taxon>
        <taxon>Aplanulata</taxon>
        <taxon>Hydridae</taxon>
        <taxon>Hydra</taxon>
    </lineage>
</organism>
<keyword evidence="1" id="KW-1185">Reference proteome</keyword>
<protein>
    <submittedName>
        <fullName evidence="2">Uncharacterized protein LOC136091897</fullName>
    </submittedName>
</protein>
<dbReference type="GeneID" id="136091897"/>
<dbReference type="Proteomes" id="UP001652625">
    <property type="component" value="Chromosome 15"/>
</dbReference>
<name>A0ABM4DMA5_HYDVU</name>
<evidence type="ECO:0000313" key="2">
    <source>
        <dbReference type="RefSeq" id="XP_065675684.1"/>
    </source>
</evidence>
<gene>
    <name evidence="2" type="primary">LOC136091897</name>
</gene>
<dbReference type="RefSeq" id="XP_065675684.1">
    <property type="nucleotide sequence ID" value="XM_065819612.1"/>
</dbReference>
<accession>A0ABM4DMA5</accession>